<dbReference type="Pfam" id="PF07690">
    <property type="entry name" value="MFS_1"/>
    <property type="match status" value="1"/>
</dbReference>
<dbReference type="Gene3D" id="1.20.1250.20">
    <property type="entry name" value="MFS general substrate transporter like domains"/>
    <property type="match status" value="1"/>
</dbReference>
<evidence type="ECO:0000256" key="5">
    <source>
        <dbReference type="ARBA" id="ARBA00023136"/>
    </source>
</evidence>
<feature type="transmembrane region" description="Helical" evidence="7">
    <location>
        <begin position="122"/>
        <end position="140"/>
    </location>
</feature>
<feature type="transmembrane region" description="Helical" evidence="7">
    <location>
        <begin position="236"/>
        <end position="256"/>
    </location>
</feature>
<feature type="transmembrane region" description="Helical" evidence="7">
    <location>
        <begin position="96"/>
        <end position="117"/>
    </location>
</feature>
<keyword evidence="4 7" id="KW-1133">Transmembrane helix</keyword>
<feature type="transmembrane region" description="Helical" evidence="7">
    <location>
        <begin position="268"/>
        <end position="285"/>
    </location>
</feature>
<dbReference type="GO" id="GO:0022857">
    <property type="term" value="F:transmembrane transporter activity"/>
    <property type="evidence" value="ECO:0007669"/>
    <property type="project" value="InterPro"/>
</dbReference>
<dbReference type="Proteomes" id="UP001050691">
    <property type="component" value="Unassembled WGS sequence"/>
</dbReference>
<keyword evidence="2" id="KW-0813">Transport</keyword>
<feature type="region of interest" description="Disordered" evidence="6">
    <location>
        <begin position="1"/>
        <end position="48"/>
    </location>
</feature>
<accession>A0AAV5ANA9</accession>
<proteinExistence type="predicted"/>
<evidence type="ECO:0000256" key="3">
    <source>
        <dbReference type="ARBA" id="ARBA00022692"/>
    </source>
</evidence>
<keyword evidence="5 7" id="KW-0472">Membrane</keyword>
<evidence type="ECO:0000313" key="8">
    <source>
        <dbReference type="EMBL" id="GJJ15237.1"/>
    </source>
</evidence>
<feature type="transmembrane region" description="Helical" evidence="7">
    <location>
        <begin position="297"/>
        <end position="325"/>
    </location>
</feature>
<evidence type="ECO:0000256" key="2">
    <source>
        <dbReference type="ARBA" id="ARBA00022448"/>
    </source>
</evidence>
<keyword evidence="9" id="KW-1185">Reference proteome</keyword>
<evidence type="ECO:0000256" key="4">
    <source>
        <dbReference type="ARBA" id="ARBA00022989"/>
    </source>
</evidence>
<dbReference type="EMBL" id="BPWL01000010">
    <property type="protein sequence ID" value="GJJ15237.1"/>
    <property type="molecule type" value="Genomic_DNA"/>
</dbReference>
<comment type="caution">
    <text evidence="8">The sequence shown here is derived from an EMBL/GenBank/DDBJ whole genome shotgun (WGS) entry which is preliminary data.</text>
</comment>
<dbReference type="InterPro" id="IPR036259">
    <property type="entry name" value="MFS_trans_sf"/>
</dbReference>
<comment type="subcellular location">
    <subcellularLocation>
        <location evidence="1">Membrane</location>
        <topology evidence="1">Multi-pass membrane protein</topology>
    </subcellularLocation>
</comment>
<name>A0AAV5ANA9_9AGAM</name>
<evidence type="ECO:0000256" key="1">
    <source>
        <dbReference type="ARBA" id="ARBA00004141"/>
    </source>
</evidence>
<dbReference type="InterPro" id="IPR011701">
    <property type="entry name" value="MFS"/>
</dbReference>
<dbReference type="PANTHER" id="PTHR23504">
    <property type="entry name" value="MAJOR FACILITATOR SUPERFAMILY DOMAIN-CONTAINING PROTEIN 10"/>
    <property type="match status" value="1"/>
</dbReference>
<organism evidence="8 9">
    <name type="scientific">Clathrus columnatus</name>
    <dbReference type="NCBI Taxonomy" id="1419009"/>
    <lineage>
        <taxon>Eukaryota</taxon>
        <taxon>Fungi</taxon>
        <taxon>Dikarya</taxon>
        <taxon>Basidiomycota</taxon>
        <taxon>Agaricomycotina</taxon>
        <taxon>Agaricomycetes</taxon>
        <taxon>Phallomycetidae</taxon>
        <taxon>Phallales</taxon>
        <taxon>Clathraceae</taxon>
        <taxon>Clathrus</taxon>
    </lineage>
</organism>
<dbReference type="SUPFAM" id="SSF103473">
    <property type="entry name" value="MFS general substrate transporter"/>
    <property type="match status" value="1"/>
</dbReference>
<sequence>MPDPVISDELTPLLHNDNSKKHHCTGDEQSEFRTNDPERNQVSSIESGTPTPLPLRAIAVVMLLRATTPLAFQIIFPFVNQMILEVGIVDNPEDVGFYSGLIESVFSFLSLATADYVGRKPIILWGTLAMGISSALFGLSKTLLTMILTRCISGAAGSVWVATRTVIAEYTDKSNQIKAFQLLTIAFRVGQILALPLGGLLAHPDQSINIQRELETAESSEVNTPVSLKEILTPQVVGLFALFSFTPISSGGLGLSEAAIGLQMSVRAFLHIGLMLLYSTVEHYFKGTVRTYQVTMFTWLITGLSQMAVILPQAIAPATATSFFAYSVKSQIAGGHLIWIVLFVIIVKIKLTLTTAFLGAIHSLTLKESVNTWRTKPARI</sequence>
<feature type="transmembrane region" description="Helical" evidence="7">
    <location>
        <begin position="53"/>
        <end position="76"/>
    </location>
</feature>
<dbReference type="AlphaFoldDB" id="A0AAV5ANA9"/>
<protein>
    <recommendedName>
        <fullName evidence="10">Major facilitator superfamily (MFS) profile domain-containing protein</fullName>
    </recommendedName>
</protein>
<gene>
    <name evidence="8" type="ORF">Clacol_009513</name>
</gene>
<feature type="compositionally biased region" description="Basic and acidic residues" evidence="6">
    <location>
        <begin position="24"/>
        <end position="39"/>
    </location>
</feature>
<evidence type="ECO:0000313" key="9">
    <source>
        <dbReference type="Proteomes" id="UP001050691"/>
    </source>
</evidence>
<reference evidence="8" key="1">
    <citation type="submission" date="2021-10" db="EMBL/GenBank/DDBJ databases">
        <title>De novo Genome Assembly of Clathrus columnatus (Basidiomycota, Fungi) Using Illumina and Nanopore Sequence Data.</title>
        <authorList>
            <person name="Ogiso-Tanaka E."/>
            <person name="Itagaki H."/>
            <person name="Hosoya T."/>
            <person name="Hosaka K."/>
        </authorList>
    </citation>
    <scope>NUCLEOTIDE SEQUENCE</scope>
    <source>
        <strain evidence="8">MO-923</strain>
    </source>
</reference>
<evidence type="ECO:0000256" key="6">
    <source>
        <dbReference type="SAM" id="MobiDB-lite"/>
    </source>
</evidence>
<keyword evidence="3 7" id="KW-0812">Transmembrane</keyword>
<evidence type="ECO:0008006" key="10">
    <source>
        <dbReference type="Google" id="ProtNLM"/>
    </source>
</evidence>
<dbReference type="PANTHER" id="PTHR23504:SF15">
    <property type="entry name" value="MAJOR FACILITATOR SUPERFAMILY (MFS) PROFILE DOMAIN-CONTAINING PROTEIN"/>
    <property type="match status" value="1"/>
</dbReference>
<feature type="transmembrane region" description="Helical" evidence="7">
    <location>
        <begin position="337"/>
        <end position="361"/>
    </location>
</feature>
<evidence type="ECO:0000256" key="7">
    <source>
        <dbReference type="SAM" id="Phobius"/>
    </source>
</evidence>
<dbReference type="GO" id="GO:0016020">
    <property type="term" value="C:membrane"/>
    <property type="evidence" value="ECO:0007669"/>
    <property type="project" value="UniProtKB-SubCell"/>
</dbReference>